<keyword evidence="1" id="KW-0520">NAD</keyword>
<dbReference type="PANTHER" id="PTHR11017:SF570">
    <property type="entry name" value="DISEASE RESISTANCE PROTEIN (TIR-NBS CLASS)-RELATED"/>
    <property type="match status" value="1"/>
</dbReference>
<dbReference type="InterPro" id="IPR035897">
    <property type="entry name" value="Toll_tir_struct_dom_sf"/>
</dbReference>
<dbReference type="InterPro" id="IPR027417">
    <property type="entry name" value="P-loop_NTPase"/>
</dbReference>
<dbReference type="Pfam" id="PF01582">
    <property type="entry name" value="TIR"/>
    <property type="match status" value="1"/>
</dbReference>
<dbReference type="AlphaFoldDB" id="A0ABD0ZSD2"/>
<organism evidence="3 4">
    <name type="scientific">Cardamine amara subsp. amara</name>
    <dbReference type="NCBI Taxonomy" id="228776"/>
    <lineage>
        <taxon>Eukaryota</taxon>
        <taxon>Viridiplantae</taxon>
        <taxon>Streptophyta</taxon>
        <taxon>Embryophyta</taxon>
        <taxon>Tracheophyta</taxon>
        <taxon>Spermatophyta</taxon>
        <taxon>Magnoliopsida</taxon>
        <taxon>eudicotyledons</taxon>
        <taxon>Gunneridae</taxon>
        <taxon>Pentapetalae</taxon>
        <taxon>rosids</taxon>
        <taxon>malvids</taxon>
        <taxon>Brassicales</taxon>
        <taxon>Brassicaceae</taxon>
        <taxon>Cardamineae</taxon>
        <taxon>Cardamine</taxon>
    </lineage>
</organism>
<dbReference type="PROSITE" id="PS50104">
    <property type="entry name" value="TIR"/>
    <property type="match status" value="1"/>
</dbReference>
<gene>
    <name evidence="3" type="ORF">V5N11_000377</name>
</gene>
<dbReference type="Pfam" id="PF00931">
    <property type="entry name" value="NB-ARC"/>
    <property type="match status" value="1"/>
</dbReference>
<dbReference type="SMART" id="SM00255">
    <property type="entry name" value="TIR"/>
    <property type="match status" value="1"/>
</dbReference>
<dbReference type="InterPro" id="IPR002182">
    <property type="entry name" value="NB-ARC"/>
</dbReference>
<dbReference type="Proteomes" id="UP001558713">
    <property type="component" value="Unassembled WGS sequence"/>
</dbReference>
<dbReference type="FunFam" id="3.40.50.10140:FF:000007">
    <property type="entry name" value="Disease resistance protein (TIR-NBS-LRR class)"/>
    <property type="match status" value="1"/>
</dbReference>
<dbReference type="Gene3D" id="3.40.50.10140">
    <property type="entry name" value="Toll/interleukin-1 receptor homology (TIR) domain"/>
    <property type="match status" value="1"/>
</dbReference>
<proteinExistence type="predicted"/>
<dbReference type="Gene3D" id="3.40.50.300">
    <property type="entry name" value="P-loop containing nucleotide triphosphate hydrolases"/>
    <property type="match status" value="1"/>
</dbReference>
<dbReference type="PANTHER" id="PTHR11017">
    <property type="entry name" value="LEUCINE-RICH REPEAT-CONTAINING PROTEIN"/>
    <property type="match status" value="1"/>
</dbReference>
<evidence type="ECO:0000256" key="1">
    <source>
        <dbReference type="ARBA" id="ARBA00023027"/>
    </source>
</evidence>
<comment type="caution">
    <text evidence="3">The sequence shown here is derived from an EMBL/GenBank/DDBJ whole genome shotgun (WGS) entry which is preliminary data.</text>
</comment>
<dbReference type="SUPFAM" id="SSF52540">
    <property type="entry name" value="P-loop containing nucleoside triphosphate hydrolases"/>
    <property type="match status" value="1"/>
</dbReference>
<evidence type="ECO:0000259" key="2">
    <source>
        <dbReference type="PROSITE" id="PS50104"/>
    </source>
</evidence>
<evidence type="ECO:0000313" key="4">
    <source>
        <dbReference type="Proteomes" id="UP001558713"/>
    </source>
</evidence>
<keyword evidence="4" id="KW-1185">Reference proteome</keyword>
<accession>A0ABD0ZSD2</accession>
<dbReference type="SUPFAM" id="SSF52200">
    <property type="entry name" value="Toll/Interleukin receptor TIR domain"/>
    <property type="match status" value="1"/>
</dbReference>
<reference evidence="3 4" key="1">
    <citation type="submission" date="2024-04" db="EMBL/GenBank/DDBJ databases">
        <title>Genome assembly C_amara_ONT_v2.</title>
        <authorList>
            <person name="Yant L."/>
            <person name="Moore C."/>
            <person name="Slenker M."/>
        </authorList>
    </citation>
    <scope>NUCLEOTIDE SEQUENCE [LARGE SCALE GENOMIC DNA]</scope>
    <source>
        <tissue evidence="3">Leaf</tissue>
    </source>
</reference>
<feature type="domain" description="TIR" evidence="2">
    <location>
        <begin position="6"/>
        <end position="171"/>
    </location>
</feature>
<sequence length="363" mass="42213">MSTTLRKYDVFLSFRGIDTRRSFISFFYKELDQSNIRTFKDDKDLESGDRISPELIRAIEESRFAVVVVSVNYTASPWCLEELVKIMDLEKEKKIKVMPIFYGVNPSDVRWQIGAVAEHFEKHKDRYVPEKVRSWIQALENLASISGNCSCEWEDDSKMVDEITDKISKKLMIGKPKRSGSKLVEIDRHMKNIRRKLDLNSNKSVRVLGIWARGSNCRSALAKFVYDNISQHFQSHCFLESMKRVSQDRHMSHLRDEFLGKIQGENRRVLLVVDDVNKLEQLDALADDFNNFGQGSIVIITTQDKQLLNSAKIDLVYEVELLRFKNVRKLFRQVAFNERVESVLFKATKWLGYLCGESGYEKV</sequence>
<protein>
    <submittedName>
        <fullName evidence="3">Toll/interleukin-1 receptor-like protein</fullName>
    </submittedName>
</protein>
<dbReference type="InterPro" id="IPR044974">
    <property type="entry name" value="Disease_R_plants"/>
</dbReference>
<dbReference type="EMBL" id="JBANAX010000782">
    <property type="protein sequence ID" value="KAL1193479.1"/>
    <property type="molecule type" value="Genomic_DNA"/>
</dbReference>
<dbReference type="InterPro" id="IPR000157">
    <property type="entry name" value="TIR_dom"/>
</dbReference>
<name>A0ABD0ZSD2_CARAN</name>
<evidence type="ECO:0000313" key="3">
    <source>
        <dbReference type="EMBL" id="KAL1193479.1"/>
    </source>
</evidence>